<gene>
    <name evidence="3" type="ORF">FisN_17Hh050</name>
</gene>
<feature type="transmembrane region" description="Helical" evidence="2">
    <location>
        <begin position="374"/>
        <end position="397"/>
    </location>
</feature>
<dbReference type="OrthoDB" id="43078at2759"/>
<feature type="region of interest" description="Disordered" evidence="1">
    <location>
        <begin position="406"/>
        <end position="491"/>
    </location>
</feature>
<evidence type="ECO:0000313" key="3">
    <source>
        <dbReference type="EMBL" id="GAX13121.1"/>
    </source>
</evidence>
<name>A0A1Z5JH76_FISSO</name>
<protein>
    <submittedName>
        <fullName evidence="3">Uncharacterized protein</fullName>
    </submittedName>
</protein>
<dbReference type="Proteomes" id="UP000198406">
    <property type="component" value="Unassembled WGS sequence"/>
</dbReference>
<keyword evidence="4" id="KW-1185">Reference proteome</keyword>
<accession>A0A1Z5JH76</accession>
<evidence type="ECO:0000256" key="1">
    <source>
        <dbReference type="SAM" id="MobiDB-lite"/>
    </source>
</evidence>
<keyword evidence="2" id="KW-1133">Transmembrane helix</keyword>
<sequence length="491" mass="56435">MKERRLRAEEAFRRLPQPSLDKLERLTEEEVSNLRKKNRDLSWFSSNADADPYATSVLADPSQEYDKWAQAYRMLGGFIDCDHKKTGNNHHSQDNNKNNDDKSCSRWMMWAAYVNPNYQGNEYDEYYGDNPTSVLDCHSPDTEWKLLGVYRQEFYQYIEQISKHLWAIDEYEYIVALAGLSYMTNADCFQVGKDSSGNAIYAGVAPQPYGKFQMALYTDVYCLTPNNNLGKTYDDYNLQTNIDLGSKDKTDDDTYAWAYDDWYSTQEYTLTNLNNVYEEYKYCTSCVDYPTYQDGYFIGDKGTDDDDLINQCWKFYSHNSYTCEAECIAMAHAQGTILSLKYGDTTFGRATQGFYQHVSESVKRSPEESPVARLLANAFLTFSFLLFIATFLAFAVARRSRYRESRSARSRRLLDDDDGARSRRSRRSKSRAEEGDGLFKSSSSRKSSSRTRKSSSRSTSKSKKRLSTPKSSYEPPSYGGRPDPSAGESYI</sequence>
<dbReference type="EMBL" id="BDSP01000061">
    <property type="protein sequence ID" value="GAX13121.1"/>
    <property type="molecule type" value="Genomic_DNA"/>
</dbReference>
<feature type="compositionally biased region" description="Basic residues" evidence="1">
    <location>
        <begin position="447"/>
        <end position="467"/>
    </location>
</feature>
<comment type="caution">
    <text evidence="3">The sequence shown here is derived from an EMBL/GenBank/DDBJ whole genome shotgun (WGS) entry which is preliminary data.</text>
</comment>
<reference evidence="3 4" key="1">
    <citation type="journal article" date="2015" name="Plant Cell">
        <title>Oil accumulation by the oleaginous diatom Fistulifera solaris as revealed by the genome and transcriptome.</title>
        <authorList>
            <person name="Tanaka T."/>
            <person name="Maeda Y."/>
            <person name="Veluchamy A."/>
            <person name="Tanaka M."/>
            <person name="Abida H."/>
            <person name="Marechal E."/>
            <person name="Bowler C."/>
            <person name="Muto M."/>
            <person name="Sunaga Y."/>
            <person name="Tanaka M."/>
            <person name="Yoshino T."/>
            <person name="Taniguchi T."/>
            <person name="Fukuda Y."/>
            <person name="Nemoto M."/>
            <person name="Matsumoto M."/>
            <person name="Wong P.S."/>
            <person name="Aburatani S."/>
            <person name="Fujibuchi W."/>
        </authorList>
    </citation>
    <scope>NUCLEOTIDE SEQUENCE [LARGE SCALE GENOMIC DNA]</scope>
    <source>
        <strain evidence="3 4">JPCC DA0580</strain>
    </source>
</reference>
<keyword evidence="2" id="KW-0812">Transmembrane</keyword>
<dbReference type="InParanoid" id="A0A1Z5JH76"/>
<dbReference type="AlphaFoldDB" id="A0A1Z5JH76"/>
<evidence type="ECO:0000313" key="4">
    <source>
        <dbReference type="Proteomes" id="UP000198406"/>
    </source>
</evidence>
<proteinExistence type="predicted"/>
<organism evidence="3 4">
    <name type="scientific">Fistulifera solaris</name>
    <name type="common">Oleaginous diatom</name>
    <dbReference type="NCBI Taxonomy" id="1519565"/>
    <lineage>
        <taxon>Eukaryota</taxon>
        <taxon>Sar</taxon>
        <taxon>Stramenopiles</taxon>
        <taxon>Ochrophyta</taxon>
        <taxon>Bacillariophyta</taxon>
        <taxon>Bacillariophyceae</taxon>
        <taxon>Bacillariophycidae</taxon>
        <taxon>Naviculales</taxon>
        <taxon>Naviculaceae</taxon>
        <taxon>Fistulifera</taxon>
    </lineage>
</organism>
<keyword evidence="2" id="KW-0472">Membrane</keyword>
<evidence type="ECO:0000256" key="2">
    <source>
        <dbReference type="SAM" id="Phobius"/>
    </source>
</evidence>